<keyword evidence="4" id="KW-0677">Repeat</keyword>
<dbReference type="FunFam" id="1.25.40.10:FF:000245">
    <property type="entry name" value="Tetratricopeptide repeat domain 21B"/>
    <property type="match status" value="1"/>
</dbReference>
<keyword evidence="5" id="KW-0802">TPR repeat</keyword>
<evidence type="ECO:0000256" key="6">
    <source>
        <dbReference type="ARBA" id="ARBA00023069"/>
    </source>
</evidence>
<dbReference type="InterPro" id="IPR019734">
    <property type="entry name" value="TPR_rpt"/>
</dbReference>
<evidence type="ECO:0000259" key="16">
    <source>
        <dbReference type="Pfam" id="PF25064"/>
    </source>
</evidence>
<evidence type="ECO:0000256" key="11">
    <source>
        <dbReference type="ARBA" id="ARBA00068477"/>
    </source>
</evidence>
<dbReference type="Proteomes" id="UP000694382">
    <property type="component" value="Chromosome 7"/>
</dbReference>
<feature type="domain" description="Tetratricopeptide repeat protein 21A/21B fifth ARM repeats" evidence="16">
    <location>
        <begin position="972"/>
        <end position="1088"/>
    </location>
</feature>
<comment type="function">
    <text evidence="9">Component of the IFT complex A (IFT-A), a complex required for retrograde ciliary transport and entry into cilia of G protein-coupled receptors (GPCRs). Essential for retrograde trafficking of IFT-1, IFT-B and GPCRs. Negatively modulates the SHH signal transduction.</text>
</comment>
<dbReference type="SUPFAM" id="SSF48452">
    <property type="entry name" value="TPR-like"/>
    <property type="match status" value="5"/>
</dbReference>
<dbReference type="Pfam" id="PF00515">
    <property type="entry name" value="TPR_1"/>
    <property type="match status" value="1"/>
</dbReference>
<evidence type="ECO:0000256" key="12">
    <source>
        <dbReference type="ARBA" id="ARBA00084066"/>
    </source>
</evidence>
<comment type="similarity">
    <text evidence="2">Belongs to the TTC21 family.</text>
</comment>
<evidence type="ECO:0000256" key="5">
    <source>
        <dbReference type="ARBA" id="ARBA00022803"/>
    </source>
</evidence>
<proteinExistence type="inferred from homology"/>
<evidence type="ECO:0000256" key="2">
    <source>
        <dbReference type="ARBA" id="ARBA00010935"/>
    </source>
</evidence>
<dbReference type="FunFam" id="1.25.40.10:FF:000219">
    <property type="entry name" value="Tetratricopeptide repeat domain 21B"/>
    <property type="match status" value="1"/>
</dbReference>
<comment type="subcellular location">
    <subcellularLocation>
        <location evidence="1">Cytoplasm</location>
        <location evidence="1">Cytoskeleton</location>
        <location evidence="1">Cilium axoneme</location>
    </subcellularLocation>
</comment>
<dbReference type="Pfam" id="PF25058">
    <property type="entry name" value="ARM_TT21"/>
    <property type="match status" value="1"/>
</dbReference>
<dbReference type="PANTHER" id="PTHR14699:SF1">
    <property type="entry name" value="TETRATRICOPEPTIDE REPEAT PROTEIN 21B"/>
    <property type="match status" value="1"/>
</dbReference>
<name>A0A8C3MW42_GEOPR</name>
<dbReference type="InterPro" id="IPR056835">
    <property type="entry name" value="ARM_TT21_5th"/>
</dbReference>
<dbReference type="CTD" id="79809"/>
<evidence type="ECO:0000259" key="13">
    <source>
        <dbReference type="Pfam" id="PF25060"/>
    </source>
</evidence>
<feature type="domain" description="Tetratricopeptide repeat protein 21A/21B N-terminal ARM repeat" evidence="14">
    <location>
        <begin position="31"/>
        <end position="252"/>
    </location>
</feature>
<sequence length="1336" mass="152048">MAGHRPHPSGAPPQWRRVATMDAEVQQALLNYYCQEGLFQHARAAADEALARLGAEPVLLFYRAYGALRAGDVQESIRQLESIKNKPEVSLCTMMALIYAHKKSPNPDRDAIVELDARLKEQRKAAGQQALYYAGLFLWHLGREDKAREYVDRVIRVSGGGKEGLILKAWLDLTCGKETHIKKALKYFDEALQEGNDIFALLGKAQCFEVRQNYSGALDIVNQIIANFPNFIPAFIKKMKLQLALQDWEQTIETAHRLLQKDPLNLEAIRMEALHHLCREGNISEASARLGDLIEALDRLEPRNSELFCKMALAFSRTCGRNQLILQHTQTLVQRAFDLASDNAEFATELGYQMILQGKVKEAQKWYKTAMTLDETSVSALTGIIRCQLIQGQLEDAEHQLEFLNEIQQSIGKSGELSFLHAVLAMKKHKRQEDVFALLNNVLDTHFSSLHGFPLGVEYFEKLNPDFLLEIIREYLTFCPAQPASPGQSSSPVLKHCASVLETIVKTVPGLQQAVFLFAKVKYLSGDIEAAHSNLHYCLERNPSYAEAHLLMAQVYLAQNNIKLCSQSLELCLSHNFEVREHPMYHLIKAQTQKKVGEISEAIKTLQMARNLPGMRKPIASSKTKGKSIEIDASDRVSVFLELVEAHRLNGEPHEAAIVIQDAMNEFSGTPEELRVVIANADLAIAQGDVKHALTMLRNITPEQPYFVQAKEKMADIYLQYRKDKKLYAACYRDLVEKLPSAHTFLLLGDAYMNIQEPDEAIEAYEQALKKNPKDPSLASKIGKALIKTHNYSKAISYYEAAVRSGQQSFLCYDLAELLMKLKQYEQAERILQQALEHDPVNELSSLMEDVRYQVLLAKIYSKMESIDRAIVSLQQARELQGRVLKRAQVEQVDAVPAQKQLAAEICAEIAKHSTAQRNYEKAIKFYKEALVHCETNNKAMLELARLYLAQDDTDACQHQCSLLLKNDQDNEAATMMMADLMFRKQDYEQAVFHFQQLLERKPDNYATLSRLIDLLRRAGKLEEVPRFLLMAEKHSSRTKLEPGFHYCKGLYLWYTGEPNDALRHFNKARKDSDWGQNAVYNMIEICLNPDNETVGGEVFENLDTDVGNSTEKQESVQLAVRTAGNLLKELKPQTIQGHIQLRIMENYCLMATKQKSRVEQALSTFTEIVEAEKDHIPALLGMATAYMILKQTPRARNQLKRIAKMSWNPIDAEEFEKSWLLLADIYIQSAKYDTAGELLKRCLRHNRSCCKAYEYMGYIMEKEQAYKDAAINYEMAWKYGNQTNPTVGYRLAFNYLKGKRYVDAIDVCHKVLKIHPNYPKIRKEILDKARASLRN</sequence>
<keyword evidence="6" id="KW-0969">Cilium</keyword>
<comment type="subunit">
    <text evidence="10">Component of the IFT complex A (IFT-A) complex. IFT-A complex is divided into a core subcomplex composed of IFT122:IFT140:WDR19 which is associated with TULP3 and a peripheral subcomplex composed of IFT43:WDR35:TTC21B. Interacts directy with WDR35 and TTC21B. Interacts with TTC25.</text>
</comment>
<evidence type="ECO:0000259" key="17">
    <source>
        <dbReference type="Pfam" id="PF25068"/>
    </source>
</evidence>
<evidence type="ECO:0000256" key="4">
    <source>
        <dbReference type="ARBA" id="ARBA00022737"/>
    </source>
</evidence>
<dbReference type="PROSITE" id="PS50293">
    <property type="entry name" value="TPR_REGION"/>
    <property type="match status" value="1"/>
</dbReference>
<dbReference type="PANTHER" id="PTHR14699">
    <property type="entry name" value="STI2 PROTEIN-RELATED"/>
    <property type="match status" value="1"/>
</dbReference>
<dbReference type="Pfam" id="PF25062">
    <property type="entry name" value="ARM_TT21_N"/>
    <property type="match status" value="1"/>
</dbReference>
<keyword evidence="19" id="KW-1185">Reference proteome</keyword>
<protein>
    <recommendedName>
        <fullName evidence="11">Tetratricopeptide repeat protein 21B</fullName>
    </recommendedName>
    <alternativeName>
        <fullName evidence="12">Intraflagellar transport 139 homolog</fullName>
    </alternativeName>
</protein>
<dbReference type="Pfam" id="PF25063">
    <property type="entry name" value="ARM_TT21_C"/>
    <property type="match status" value="1"/>
</dbReference>
<keyword evidence="8" id="KW-0966">Cell projection</keyword>
<dbReference type="PROSITE" id="PS50005">
    <property type="entry name" value="TPR"/>
    <property type="match status" value="4"/>
</dbReference>
<keyword evidence="7" id="KW-0206">Cytoskeleton</keyword>
<evidence type="ECO:0000256" key="7">
    <source>
        <dbReference type="ARBA" id="ARBA00023212"/>
    </source>
</evidence>
<evidence type="ECO:0000256" key="3">
    <source>
        <dbReference type="ARBA" id="ARBA00022490"/>
    </source>
</evidence>
<gene>
    <name evidence="18" type="primary">TTC21B</name>
</gene>
<dbReference type="InterPro" id="IPR011990">
    <property type="entry name" value="TPR-like_helical_dom_sf"/>
</dbReference>
<reference evidence="18" key="2">
    <citation type="submission" date="2025-08" db="UniProtKB">
        <authorList>
            <consortium name="Ensembl"/>
        </authorList>
    </citation>
    <scope>IDENTIFICATION</scope>
</reference>
<evidence type="ECO:0000256" key="1">
    <source>
        <dbReference type="ARBA" id="ARBA00004430"/>
    </source>
</evidence>
<evidence type="ECO:0000259" key="14">
    <source>
        <dbReference type="Pfam" id="PF25062"/>
    </source>
</evidence>
<dbReference type="Pfam" id="PF25064">
    <property type="entry name" value="ARM_TT21_5th"/>
    <property type="match status" value="1"/>
</dbReference>
<dbReference type="GO" id="GO:0035721">
    <property type="term" value="P:intraciliary retrograde transport"/>
    <property type="evidence" value="ECO:0007669"/>
    <property type="project" value="TreeGrafter"/>
</dbReference>
<dbReference type="InterPro" id="IPR056836">
    <property type="entry name" value="ARM_TT21_4th"/>
</dbReference>
<feature type="domain" description="Tetratricopeptide repeat protein 21A/21B second ARM" evidence="13">
    <location>
        <begin position="289"/>
        <end position="560"/>
    </location>
</feature>
<dbReference type="FunFam" id="1.25.40.10:FF:000493">
    <property type="entry name" value="Tetratricopeptide repeat domain 21B"/>
    <property type="match status" value="1"/>
</dbReference>
<feature type="domain" description="Tetratricopeptide repeat protein 21A/21B fourth ARM" evidence="17">
    <location>
        <begin position="778"/>
        <end position="931"/>
    </location>
</feature>
<dbReference type="GO" id="GO:0030991">
    <property type="term" value="C:intraciliary transport particle A"/>
    <property type="evidence" value="ECO:0007669"/>
    <property type="project" value="UniProtKB-ARBA"/>
</dbReference>
<organism evidence="18 19">
    <name type="scientific">Geospiza parvula</name>
    <name type="common">Small tree-finch</name>
    <name type="synonym">Camarhynchus parvulus</name>
    <dbReference type="NCBI Taxonomy" id="87175"/>
    <lineage>
        <taxon>Eukaryota</taxon>
        <taxon>Metazoa</taxon>
        <taxon>Chordata</taxon>
        <taxon>Craniata</taxon>
        <taxon>Vertebrata</taxon>
        <taxon>Euteleostomi</taxon>
        <taxon>Archelosauria</taxon>
        <taxon>Archosauria</taxon>
        <taxon>Dinosauria</taxon>
        <taxon>Saurischia</taxon>
        <taxon>Theropoda</taxon>
        <taxon>Coelurosauria</taxon>
        <taxon>Aves</taxon>
        <taxon>Neognathae</taxon>
        <taxon>Neoaves</taxon>
        <taxon>Telluraves</taxon>
        <taxon>Australaves</taxon>
        <taxon>Passeriformes</taxon>
        <taxon>Thraupidae</taxon>
        <taxon>Camarhynchus</taxon>
    </lineage>
</organism>
<dbReference type="InterPro" id="IPR056834">
    <property type="entry name" value="ARM_TT21_C"/>
</dbReference>
<dbReference type="InterPro" id="IPR056832">
    <property type="entry name" value="ARM_TT21_2nd"/>
</dbReference>
<evidence type="ECO:0000256" key="10">
    <source>
        <dbReference type="ARBA" id="ARBA00062181"/>
    </source>
</evidence>
<accession>A0A8C3MW42</accession>
<keyword evidence="3" id="KW-0963">Cytoplasm</keyword>
<evidence type="ECO:0000256" key="9">
    <source>
        <dbReference type="ARBA" id="ARBA00058418"/>
    </source>
</evidence>
<dbReference type="FunFam" id="1.25.40.10:FF:000197">
    <property type="entry name" value="Tetratricopeptide repeat domain 21B"/>
    <property type="match status" value="1"/>
</dbReference>
<dbReference type="GO" id="GO:0005930">
    <property type="term" value="C:axoneme"/>
    <property type="evidence" value="ECO:0007669"/>
    <property type="project" value="UniProtKB-SubCell"/>
</dbReference>
<evidence type="ECO:0000259" key="15">
    <source>
        <dbReference type="Pfam" id="PF25063"/>
    </source>
</evidence>
<evidence type="ECO:0000313" key="19">
    <source>
        <dbReference type="Proteomes" id="UP000694382"/>
    </source>
</evidence>
<dbReference type="RefSeq" id="XP_030808230.1">
    <property type="nucleotide sequence ID" value="XM_030952370.1"/>
</dbReference>
<dbReference type="Gene3D" id="1.25.40.10">
    <property type="entry name" value="Tetratricopeptide repeat domain"/>
    <property type="match status" value="7"/>
</dbReference>
<dbReference type="Pfam" id="PF25060">
    <property type="entry name" value="ARM_TT21_2nd"/>
    <property type="match status" value="1"/>
</dbReference>
<dbReference type="GeneID" id="115905734"/>
<evidence type="ECO:0000313" key="18">
    <source>
        <dbReference type="Ensembl" id="ENSCPVP00000011808.1"/>
    </source>
</evidence>
<reference evidence="18" key="3">
    <citation type="submission" date="2025-09" db="UniProtKB">
        <authorList>
            <consortium name="Ensembl"/>
        </authorList>
    </citation>
    <scope>IDENTIFICATION</scope>
</reference>
<dbReference type="SMART" id="SM00028">
    <property type="entry name" value="TPR"/>
    <property type="match status" value="17"/>
</dbReference>
<dbReference type="Ensembl" id="ENSCPVT00000012308.2">
    <property type="protein sequence ID" value="ENSCPVP00000011808.1"/>
    <property type="gene ID" value="ENSCPVG00000008623.2"/>
</dbReference>
<reference evidence="18" key="1">
    <citation type="submission" date="2020-02" db="EMBL/GenBank/DDBJ databases">
        <authorList>
            <person name="Enbody D E."/>
            <person name="Pettersson E M."/>
        </authorList>
    </citation>
    <scope>NUCLEOTIDE SEQUENCE [LARGE SCALE GENOMIC DNA]</scope>
</reference>
<feature type="domain" description="Tetratricopeptide repeat protein 21A/21B C-terminal ARM" evidence="15">
    <location>
        <begin position="1123"/>
        <end position="1331"/>
    </location>
</feature>
<dbReference type="Pfam" id="PF25068">
    <property type="entry name" value="ARM_TT21_4th"/>
    <property type="match status" value="1"/>
</dbReference>
<dbReference type="InterPro" id="IPR040364">
    <property type="entry name" value="TTC21A/TTC21B"/>
</dbReference>
<dbReference type="InterPro" id="IPR056833">
    <property type="entry name" value="ARM_TT21_N"/>
</dbReference>
<dbReference type="GO" id="GO:0061512">
    <property type="term" value="P:protein localization to cilium"/>
    <property type="evidence" value="ECO:0007669"/>
    <property type="project" value="TreeGrafter"/>
</dbReference>
<evidence type="ECO:0000256" key="8">
    <source>
        <dbReference type="ARBA" id="ARBA00023273"/>
    </source>
</evidence>
<dbReference type="GO" id="GO:0010468">
    <property type="term" value="P:regulation of gene expression"/>
    <property type="evidence" value="ECO:0007669"/>
    <property type="project" value="UniProtKB-ARBA"/>
</dbReference>